<feature type="binding site" evidence="5">
    <location>
        <position position="129"/>
    </location>
    <ligand>
        <name>FAD</name>
        <dbReference type="ChEBI" id="CHEBI:57692"/>
    </ligand>
</feature>
<dbReference type="EC" id="1.18.1.2" evidence="5"/>
<accession>A0A7C5L6Y5</accession>
<feature type="binding site" evidence="5">
    <location>
        <position position="333"/>
    </location>
    <ligand>
        <name>FAD</name>
        <dbReference type="ChEBI" id="CHEBI:57692"/>
    </ligand>
</feature>
<keyword evidence="3 5" id="KW-0521">NADP</keyword>
<dbReference type="Gene3D" id="3.50.50.60">
    <property type="entry name" value="FAD/NAD(P)-binding domain"/>
    <property type="match status" value="2"/>
</dbReference>
<feature type="binding site" evidence="5">
    <location>
        <position position="290"/>
    </location>
    <ligand>
        <name>FAD</name>
        <dbReference type="ChEBI" id="CHEBI:57692"/>
    </ligand>
</feature>
<protein>
    <recommendedName>
        <fullName evidence="5">Ferredoxin--NADP reductase</fullName>
        <shortName evidence="5">FNR</shortName>
        <shortName evidence="5">Fd-NADP(+) reductase</shortName>
        <ecNumber evidence="5">1.18.1.2</ecNumber>
    </recommendedName>
</protein>
<dbReference type="InterPro" id="IPR036188">
    <property type="entry name" value="FAD/NAD-bd_sf"/>
</dbReference>
<comment type="caution">
    <text evidence="8">The sequence shown here is derived from an EMBL/GenBank/DDBJ whole genome shotgun (WGS) entry which is preliminary data.</text>
</comment>
<dbReference type="InterPro" id="IPR050097">
    <property type="entry name" value="Ferredoxin-NADP_redctase_2"/>
</dbReference>
<dbReference type="HAMAP" id="MF_01685">
    <property type="entry name" value="FENR2"/>
    <property type="match status" value="1"/>
</dbReference>
<feature type="binding site" evidence="5">
    <location>
        <position position="55"/>
    </location>
    <ligand>
        <name>FAD</name>
        <dbReference type="ChEBI" id="CHEBI:57692"/>
    </ligand>
</feature>
<dbReference type="PANTHER" id="PTHR48105">
    <property type="entry name" value="THIOREDOXIN REDUCTASE 1-RELATED-RELATED"/>
    <property type="match status" value="1"/>
</dbReference>
<dbReference type="GO" id="GO:0050660">
    <property type="term" value="F:flavin adenine dinucleotide binding"/>
    <property type="evidence" value="ECO:0007669"/>
    <property type="project" value="UniProtKB-UniRule"/>
</dbReference>
<evidence type="ECO:0000256" key="5">
    <source>
        <dbReference type="HAMAP-Rule" id="MF_01685"/>
    </source>
</evidence>
<dbReference type="InterPro" id="IPR023753">
    <property type="entry name" value="FAD/NAD-binding_dom"/>
</dbReference>
<keyword evidence="1 5" id="KW-0285">Flavoprotein</keyword>
<evidence type="ECO:0000256" key="1">
    <source>
        <dbReference type="ARBA" id="ARBA00022630"/>
    </source>
</evidence>
<evidence type="ECO:0000256" key="2">
    <source>
        <dbReference type="ARBA" id="ARBA00022827"/>
    </source>
</evidence>
<gene>
    <name evidence="8" type="ORF">ENM11_01320</name>
</gene>
<dbReference type="PRINTS" id="PR00469">
    <property type="entry name" value="PNDRDTASEII"/>
</dbReference>
<evidence type="ECO:0000256" key="6">
    <source>
        <dbReference type="SAM" id="Phobius"/>
    </source>
</evidence>
<keyword evidence="6" id="KW-0472">Membrane</keyword>
<proteinExistence type="inferred from homology"/>
<feature type="domain" description="FAD/NAD(P)-binding" evidence="7">
    <location>
        <begin position="12"/>
        <end position="301"/>
    </location>
</feature>
<comment type="similarity">
    <text evidence="5">Belongs to the ferredoxin--NADP reductase type 2 family.</text>
</comment>
<comment type="catalytic activity">
    <reaction evidence="5">
        <text>2 reduced [2Fe-2S]-[ferredoxin] + NADP(+) + H(+) = 2 oxidized [2Fe-2S]-[ferredoxin] + NADPH</text>
        <dbReference type="Rhea" id="RHEA:20125"/>
        <dbReference type="Rhea" id="RHEA-COMP:10000"/>
        <dbReference type="Rhea" id="RHEA-COMP:10001"/>
        <dbReference type="ChEBI" id="CHEBI:15378"/>
        <dbReference type="ChEBI" id="CHEBI:33737"/>
        <dbReference type="ChEBI" id="CHEBI:33738"/>
        <dbReference type="ChEBI" id="CHEBI:57783"/>
        <dbReference type="ChEBI" id="CHEBI:58349"/>
        <dbReference type="EC" id="1.18.1.2"/>
    </reaction>
</comment>
<comment type="subunit">
    <text evidence="5">Homodimer.</text>
</comment>
<dbReference type="AlphaFoldDB" id="A0A7C5L6Y5"/>
<evidence type="ECO:0000256" key="4">
    <source>
        <dbReference type="ARBA" id="ARBA00023002"/>
    </source>
</evidence>
<feature type="binding site" evidence="5">
    <location>
        <position position="50"/>
    </location>
    <ligand>
        <name>FAD</name>
        <dbReference type="ChEBI" id="CHEBI:57692"/>
    </ligand>
</feature>
<evidence type="ECO:0000256" key="3">
    <source>
        <dbReference type="ARBA" id="ARBA00022857"/>
    </source>
</evidence>
<evidence type="ECO:0000259" key="7">
    <source>
        <dbReference type="Pfam" id="PF07992"/>
    </source>
</evidence>
<dbReference type="Pfam" id="PF07992">
    <property type="entry name" value="Pyr_redox_2"/>
    <property type="match status" value="1"/>
</dbReference>
<evidence type="ECO:0000313" key="8">
    <source>
        <dbReference type="EMBL" id="HHK67782.1"/>
    </source>
</evidence>
<dbReference type="PRINTS" id="PR00368">
    <property type="entry name" value="FADPNR"/>
</dbReference>
<keyword evidence="2 5" id="KW-0274">FAD</keyword>
<keyword evidence="4 5" id="KW-0560">Oxidoreductase</keyword>
<sequence length="337" mass="37336">MFDVSTNPFDVYDITIIGAGPTGLFAAFYAAGMRGMKTKVIEALDVYGGQLTMLYPDKFIYDVAGFPKVLARDLAKQLYEQAMTYRPSMVFSEKVINLTKLDGGIIELTTDKGVHFSKTVLIAAGHGAFTPRKLGNPSVERFENKGVYYTVRDKWEFRNKRVVIVGGGDSAVDWALNLKEIAKETYLVHRRTEFRAHEGSVIELFHSPVKVLVPFEVKEAYGADHLEAVKVFNNKTGEEMTIECDALLLQLGHIVDVSLFKTWGLEMEGNAIKINARCETNIPGVYAAGDIAHQPDSVKLALLVIGFAQAAIAVNVAKNYIDPKSSYFPGHSSERRM</sequence>
<feature type="binding site" evidence="5">
    <location>
        <position position="42"/>
    </location>
    <ligand>
        <name>FAD</name>
        <dbReference type="ChEBI" id="CHEBI:57692"/>
    </ligand>
</feature>
<dbReference type="GO" id="GO:0004324">
    <property type="term" value="F:ferredoxin-NADP+ reductase activity"/>
    <property type="evidence" value="ECO:0007669"/>
    <property type="project" value="UniProtKB-UniRule"/>
</dbReference>
<keyword evidence="6" id="KW-1133">Transmembrane helix</keyword>
<feature type="binding site" evidence="5">
    <location>
        <position position="95"/>
    </location>
    <ligand>
        <name>FAD</name>
        <dbReference type="ChEBI" id="CHEBI:57692"/>
    </ligand>
</feature>
<dbReference type="SUPFAM" id="SSF51905">
    <property type="entry name" value="FAD/NAD(P)-binding domain"/>
    <property type="match status" value="1"/>
</dbReference>
<feature type="transmembrane region" description="Helical" evidence="6">
    <location>
        <begin position="12"/>
        <end position="31"/>
    </location>
</feature>
<name>A0A7C5L6Y5_CALS0</name>
<dbReference type="EMBL" id="DRWN01000013">
    <property type="protein sequence ID" value="HHK67782.1"/>
    <property type="molecule type" value="Genomic_DNA"/>
</dbReference>
<keyword evidence="6" id="KW-0812">Transmembrane</keyword>
<organism evidence="8">
    <name type="scientific">Caldiarchaeum subterraneum</name>
    <dbReference type="NCBI Taxonomy" id="311458"/>
    <lineage>
        <taxon>Archaea</taxon>
        <taxon>Nitrososphaerota</taxon>
        <taxon>Candidatus Caldarchaeales</taxon>
        <taxon>Candidatus Caldarchaeaceae</taxon>
        <taxon>Candidatus Caldarchaeum</taxon>
    </lineage>
</organism>
<comment type="cofactor">
    <cofactor evidence="5">
        <name>FAD</name>
        <dbReference type="ChEBI" id="CHEBI:57692"/>
    </cofactor>
    <text evidence="5">Binds 1 FAD per subunit.</text>
</comment>
<dbReference type="GO" id="GO:0050661">
    <property type="term" value="F:NADP binding"/>
    <property type="evidence" value="ECO:0007669"/>
    <property type="project" value="UniProtKB-UniRule"/>
</dbReference>
<reference evidence="8" key="1">
    <citation type="journal article" date="2020" name="mSystems">
        <title>Genome- and Community-Level Interaction Insights into Carbon Utilization and Element Cycling Functions of Hydrothermarchaeota in Hydrothermal Sediment.</title>
        <authorList>
            <person name="Zhou Z."/>
            <person name="Liu Y."/>
            <person name="Xu W."/>
            <person name="Pan J."/>
            <person name="Luo Z.H."/>
            <person name="Li M."/>
        </authorList>
    </citation>
    <scope>NUCLEOTIDE SEQUENCE [LARGE SCALE GENOMIC DNA]</scope>
    <source>
        <strain evidence="8">SpSt-1056</strain>
    </source>
</reference>
<dbReference type="InterPro" id="IPR022890">
    <property type="entry name" value="Fd--NADP_Rdtase_type_2"/>
</dbReference>
<feature type="binding site" evidence="5">
    <location>
        <position position="22"/>
    </location>
    <ligand>
        <name>FAD</name>
        <dbReference type="ChEBI" id="CHEBI:57692"/>
    </ligand>
</feature>